<keyword evidence="1" id="KW-0813">Transport</keyword>
<dbReference type="Pfam" id="PF00005">
    <property type="entry name" value="ABC_tran"/>
    <property type="match status" value="1"/>
</dbReference>
<evidence type="ECO:0000256" key="2">
    <source>
        <dbReference type="ARBA" id="ARBA00022741"/>
    </source>
</evidence>
<name>A0ABT7V379_9ACTN</name>
<dbReference type="Proteomes" id="UP001529256">
    <property type="component" value="Unassembled WGS sequence"/>
</dbReference>
<dbReference type="InterPro" id="IPR003593">
    <property type="entry name" value="AAA+_ATPase"/>
</dbReference>
<keyword evidence="3 6" id="KW-0067">ATP-binding</keyword>
<evidence type="ECO:0000256" key="3">
    <source>
        <dbReference type="ARBA" id="ARBA00022840"/>
    </source>
</evidence>
<protein>
    <submittedName>
        <fullName evidence="6">ATP-binding cassette domain-containing protein</fullName>
    </submittedName>
</protein>
<dbReference type="RefSeq" id="WP_289511142.1">
    <property type="nucleotide sequence ID" value="NZ_JAUDEA010000006.1"/>
</dbReference>
<dbReference type="PROSITE" id="PS50893">
    <property type="entry name" value="ABC_TRANSPORTER_2"/>
    <property type="match status" value="1"/>
</dbReference>
<reference evidence="6" key="1">
    <citation type="submission" date="2023-06" db="EMBL/GenBank/DDBJ databases">
        <title>Identification and characterization of horizontal gene transfer across gut microbiota members of farm animals based on homology search.</title>
        <authorList>
            <person name="Schwarzerova J."/>
            <person name="Nykrynova M."/>
            <person name="Jureckova K."/>
            <person name="Cejkova D."/>
            <person name="Rychlik I."/>
        </authorList>
    </citation>
    <scope>NUCLEOTIDE SEQUENCE</scope>
    <source>
        <strain evidence="6">153_Feed</strain>
    </source>
</reference>
<organism evidence="6 7">
    <name type="scientific">Thermophilibacter provencensis</name>
    <dbReference type="NCBI Taxonomy" id="1852386"/>
    <lineage>
        <taxon>Bacteria</taxon>
        <taxon>Bacillati</taxon>
        <taxon>Actinomycetota</taxon>
        <taxon>Coriobacteriia</taxon>
        <taxon>Coriobacteriales</taxon>
        <taxon>Atopobiaceae</taxon>
        <taxon>Thermophilibacter</taxon>
    </lineage>
</organism>
<evidence type="ECO:0000256" key="1">
    <source>
        <dbReference type="ARBA" id="ARBA00022448"/>
    </source>
</evidence>
<dbReference type="InterPro" id="IPR003439">
    <property type="entry name" value="ABC_transporter-like_ATP-bd"/>
</dbReference>
<dbReference type="GO" id="GO:0005524">
    <property type="term" value="F:ATP binding"/>
    <property type="evidence" value="ECO:0007669"/>
    <property type="project" value="UniProtKB-KW"/>
</dbReference>
<dbReference type="PROSITE" id="PS00211">
    <property type="entry name" value="ABC_TRANSPORTER_1"/>
    <property type="match status" value="1"/>
</dbReference>
<comment type="caution">
    <text evidence="6">The sequence shown here is derived from an EMBL/GenBank/DDBJ whole genome shotgun (WGS) entry which is preliminary data.</text>
</comment>
<dbReference type="SUPFAM" id="SSF52540">
    <property type="entry name" value="P-loop containing nucleoside triphosphate hydrolases"/>
    <property type="match status" value="1"/>
</dbReference>
<dbReference type="InterPro" id="IPR050166">
    <property type="entry name" value="ABC_transporter_ATP-bind"/>
</dbReference>
<dbReference type="PANTHER" id="PTHR42788">
    <property type="entry name" value="TAURINE IMPORT ATP-BINDING PROTEIN-RELATED"/>
    <property type="match status" value="1"/>
</dbReference>
<dbReference type="SMART" id="SM00382">
    <property type="entry name" value="AAA"/>
    <property type="match status" value="1"/>
</dbReference>
<dbReference type="EMBL" id="JAUDEA010000006">
    <property type="protein sequence ID" value="MDM8271051.1"/>
    <property type="molecule type" value="Genomic_DNA"/>
</dbReference>
<sequence length="296" mass="31184">MAGAGEKNVQVADGTRSPAASSADARSVRGEDCPSAGASRPVGGGTGIPALEARDLTLSWDGEHVVVQGVDVTVEPGEVCCLVGRSGCGKTTILHALAGLTMPMSGRVLLHGEDVTGRPGRVSYMLQKDLLLPSHRIIDNVCLPLVLAGMKKAEAREKAAPLFERFGLAGCELKWPSELSGGMRQRAAFLRTYLMGADVTLLDEPFSALDALTRVDVRRWFVDVVAELGLSALVITHDVDEAVSMASRIYVLAGAPAAGEPSHVAGIVPVNRVASESFELTDEYLAAKRRVMALLG</sequence>
<gene>
    <name evidence="6" type="ORF">QUW25_05120</name>
</gene>
<keyword evidence="7" id="KW-1185">Reference proteome</keyword>
<feature type="domain" description="ABC transporter" evidence="5">
    <location>
        <begin position="51"/>
        <end position="277"/>
    </location>
</feature>
<dbReference type="PANTHER" id="PTHR42788:SF2">
    <property type="entry name" value="ABC TRANSPORTER ATP-BINDING PROTEIN"/>
    <property type="match status" value="1"/>
</dbReference>
<dbReference type="Gene3D" id="3.40.50.300">
    <property type="entry name" value="P-loop containing nucleotide triphosphate hydrolases"/>
    <property type="match status" value="1"/>
</dbReference>
<proteinExistence type="predicted"/>
<dbReference type="InterPro" id="IPR027417">
    <property type="entry name" value="P-loop_NTPase"/>
</dbReference>
<accession>A0ABT7V379</accession>
<keyword evidence="2" id="KW-0547">Nucleotide-binding</keyword>
<feature type="region of interest" description="Disordered" evidence="4">
    <location>
        <begin position="1"/>
        <end position="46"/>
    </location>
</feature>
<feature type="compositionally biased region" description="Low complexity" evidence="4">
    <location>
        <begin position="16"/>
        <end position="25"/>
    </location>
</feature>
<evidence type="ECO:0000259" key="5">
    <source>
        <dbReference type="PROSITE" id="PS50893"/>
    </source>
</evidence>
<reference evidence="6" key="2">
    <citation type="submission" date="2023-06" db="EMBL/GenBank/DDBJ databases">
        <authorList>
            <person name="Zeman M."/>
            <person name="Kubasova T."/>
            <person name="Jahodarova E."/>
            <person name="Nykrynova M."/>
            <person name="Rychlik I."/>
        </authorList>
    </citation>
    <scope>NUCLEOTIDE SEQUENCE</scope>
    <source>
        <strain evidence="6">153_Feed</strain>
    </source>
</reference>
<evidence type="ECO:0000256" key="4">
    <source>
        <dbReference type="SAM" id="MobiDB-lite"/>
    </source>
</evidence>
<dbReference type="InterPro" id="IPR017871">
    <property type="entry name" value="ABC_transporter-like_CS"/>
</dbReference>
<evidence type="ECO:0000313" key="7">
    <source>
        <dbReference type="Proteomes" id="UP001529256"/>
    </source>
</evidence>
<evidence type="ECO:0000313" key="6">
    <source>
        <dbReference type="EMBL" id="MDM8271051.1"/>
    </source>
</evidence>